<feature type="signal peptide" evidence="1">
    <location>
        <begin position="1"/>
        <end position="30"/>
    </location>
</feature>
<dbReference type="SUPFAM" id="SSF47781">
    <property type="entry name" value="RuvA domain 2-like"/>
    <property type="match status" value="1"/>
</dbReference>
<dbReference type="Gene3D" id="1.10.150.280">
    <property type="entry name" value="AF1531-like domain"/>
    <property type="match status" value="1"/>
</dbReference>
<feature type="chain" id="PRO_5016466416" evidence="1">
    <location>
        <begin position="31"/>
        <end position="104"/>
    </location>
</feature>
<keyword evidence="3" id="KW-1185">Reference proteome</keyword>
<name>A0A318V7M6_9GAMM</name>
<dbReference type="AlphaFoldDB" id="A0A318V7M6"/>
<evidence type="ECO:0000313" key="2">
    <source>
        <dbReference type="EMBL" id="PYF84093.1"/>
    </source>
</evidence>
<dbReference type="NCBIfam" id="TIGR00426">
    <property type="entry name" value="competence protein ComEA helix-hairpin-helix repeat region"/>
    <property type="match status" value="1"/>
</dbReference>
<comment type="caution">
    <text evidence="2">The sequence shown here is derived from an EMBL/GenBank/DDBJ whole genome shotgun (WGS) entry which is preliminary data.</text>
</comment>
<dbReference type="Pfam" id="PF12836">
    <property type="entry name" value="HHH_3"/>
    <property type="match status" value="1"/>
</dbReference>
<dbReference type="InterPro" id="IPR010994">
    <property type="entry name" value="RuvA_2-like"/>
</dbReference>
<reference evidence="2 3" key="1">
    <citation type="submission" date="2018-06" db="EMBL/GenBank/DDBJ databases">
        <title>Genomic Encyclopedia of Type Strains, Phase III (KMG-III): the genomes of soil and plant-associated and newly described type strains.</title>
        <authorList>
            <person name="Whitman W."/>
        </authorList>
    </citation>
    <scope>NUCLEOTIDE SEQUENCE [LARGE SCALE GENOMIC DNA]</scope>
    <source>
        <strain evidence="2 3">CECT 7730</strain>
    </source>
</reference>
<dbReference type="PANTHER" id="PTHR21180:SF32">
    <property type="entry name" value="ENDONUCLEASE_EXONUCLEASE_PHOSPHATASE FAMILY DOMAIN-CONTAINING PROTEIN 1"/>
    <property type="match status" value="1"/>
</dbReference>
<dbReference type="GO" id="GO:0015628">
    <property type="term" value="P:protein secretion by the type II secretion system"/>
    <property type="evidence" value="ECO:0007669"/>
    <property type="project" value="TreeGrafter"/>
</dbReference>
<dbReference type="EMBL" id="QKLW01000001">
    <property type="protein sequence ID" value="PYF84093.1"/>
    <property type="molecule type" value="Genomic_DNA"/>
</dbReference>
<dbReference type="GO" id="GO:0015627">
    <property type="term" value="C:type II protein secretion system complex"/>
    <property type="evidence" value="ECO:0007669"/>
    <property type="project" value="TreeGrafter"/>
</dbReference>
<organism evidence="2 3">
    <name type="scientific">Marinomonas alcarazii</name>
    <dbReference type="NCBI Taxonomy" id="491949"/>
    <lineage>
        <taxon>Bacteria</taxon>
        <taxon>Pseudomonadati</taxon>
        <taxon>Pseudomonadota</taxon>
        <taxon>Gammaproteobacteria</taxon>
        <taxon>Oceanospirillales</taxon>
        <taxon>Oceanospirillaceae</taxon>
        <taxon>Marinomonas</taxon>
    </lineage>
</organism>
<dbReference type="PANTHER" id="PTHR21180">
    <property type="entry name" value="ENDONUCLEASE/EXONUCLEASE/PHOSPHATASE FAMILY DOMAIN-CONTAINING PROTEIN 1"/>
    <property type="match status" value="1"/>
</dbReference>
<dbReference type="Proteomes" id="UP000247551">
    <property type="component" value="Unassembled WGS sequence"/>
</dbReference>
<accession>A0A318V7M6</accession>
<keyword evidence="1" id="KW-0732">Signal</keyword>
<dbReference type="RefSeq" id="WP_110571568.1">
    <property type="nucleotide sequence ID" value="NZ_QKLW01000001.1"/>
</dbReference>
<dbReference type="InterPro" id="IPR051675">
    <property type="entry name" value="Endo/Exo/Phosphatase_dom_1"/>
</dbReference>
<gene>
    <name evidence="2" type="ORF">DFP75_101117</name>
</gene>
<sequence>MTKLNRTFRVFVSRTLLVISLVLAPFSLFAATPLDINTATAAQLTAVMSGVGTKKAEAIVAYREANGRFESVDQLSNVKGIGGVLLNRNRELLQVATADGDSDK</sequence>
<proteinExistence type="predicted"/>
<dbReference type="InterPro" id="IPR004509">
    <property type="entry name" value="Competence_ComEA_HhH"/>
</dbReference>
<evidence type="ECO:0000256" key="1">
    <source>
        <dbReference type="SAM" id="SignalP"/>
    </source>
</evidence>
<evidence type="ECO:0000313" key="3">
    <source>
        <dbReference type="Proteomes" id="UP000247551"/>
    </source>
</evidence>
<protein>
    <submittedName>
        <fullName evidence="2">Competence protein ComEA</fullName>
    </submittedName>
</protein>